<name>A0A6J8E9N9_MYTCO</name>
<evidence type="ECO:0000313" key="4">
    <source>
        <dbReference type="Proteomes" id="UP000507470"/>
    </source>
</evidence>
<proteinExistence type="predicted"/>
<dbReference type="PROSITE" id="PS50041">
    <property type="entry name" value="C_TYPE_LECTIN_2"/>
    <property type="match status" value="1"/>
</dbReference>
<feature type="domain" description="C-type lectin" evidence="2">
    <location>
        <begin position="117"/>
        <end position="184"/>
    </location>
</feature>
<organism evidence="3 4">
    <name type="scientific">Mytilus coruscus</name>
    <name type="common">Sea mussel</name>
    <dbReference type="NCBI Taxonomy" id="42192"/>
    <lineage>
        <taxon>Eukaryota</taxon>
        <taxon>Metazoa</taxon>
        <taxon>Spiralia</taxon>
        <taxon>Lophotrochozoa</taxon>
        <taxon>Mollusca</taxon>
        <taxon>Bivalvia</taxon>
        <taxon>Autobranchia</taxon>
        <taxon>Pteriomorphia</taxon>
        <taxon>Mytilida</taxon>
        <taxon>Mytiloidea</taxon>
        <taxon>Mytilidae</taxon>
        <taxon>Mytilinae</taxon>
        <taxon>Mytilus</taxon>
    </lineage>
</organism>
<dbReference type="InterPro" id="IPR016186">
    <property type="entry name" value="C-type_lectin-like/link_sf"/>
</dbReference>
<dbReference type="CDD" id="cd00037">
    <property type="entry name" value="CLECT"/>
    <property type="match status" value="1"/>
</dbReference>
<dbReference type="Proteomes" id="UP000507470">
    <property type="component" value="Unassembled WGS sequence"/>
</dbReference>
<keyword evidence="1" id="KW-0175">Coiled coil</keyword>
<accession>A0A6J8E9N9</accession>
<evidence type="ECO:0000313" key="3">
    <source>
        <dbReference type="EMBL" id="CAC5415781.1"/>
    </source>
</evidence>
<dbReference type="InterPro" id="IPR016187">
    <property type="entry name" value="CTDL_fold"/>
</dbReference>
<feature type="coiled-coil region" evidence="1">
    <location>
        <begin position="19"/>
        <end position="46"/>
    </location>
</feature>
<dbReference type="Gene3D" id="3.10.100.10">
    <property type="entry name" value="Mannose-Binding Protein A, subunit A"/>
    <property type="match status" value="1"/>
</dbReference>
<keyword evidence="4" id="KW-1185">Reference proteome</keyword>
<dbReference type="InterPro" id="IPR001304">
    <property type="entry name" value="C-type_lectin-like"/>
</dbReference>
<protein>
    <recommendedName>
        <fullName evidence="2">C-type lectin domain-containing protein</fullName>
    </recommendedName>
</protein>
<evidence type="ECO:0000259" key="2">
    <source>
        <dbReference type="PROSITE" id="PS50041"/>
    </source>
</evidence>
<dbReference type="AlphaFoldDB" id="A0A6J8E9N9"/>
<dbReference type="EMBL" id="CACVKT020008514">
    <property type="protein sequence ID" value="CAC5415781.1"/>
    <property type="molecule type" value="Genomic_DNA"/>
</dbReference>
<evidence type="ECO:0000256" key="1">
    <source>
        <dbReference type="SAM" id="Coils"/>
    </source>
</evidence>
<gene>
    <name evidence="3" type="ORF">MCOR_48457</name>
</gene>
<dbReference type="OrthoDB" id="6039641at2759"/>
<dbReference type="Pfam" id="PF00059">
    <property type="entry name" value="Lectin_C"/>
    <property type="match status" value="1"/>
</dbReference>
<dbReference type="SUPFAM" id="SSF56436">
    <property type="entry name" value="C-type lectin-like"/>
    <property type="match status" value="1"/>
</dbReference>
<reference evidence="3 4" key="1">
    <citation type="submission" date="2020-06" db="EMBL/GenBank/DDBJ databases">
        <authorList>
            <person name="Li R."/>
            <person name="Bekaert M."/>
        </authorList>
    </citation>
    <scope>NUCLEOTIDE SEQUENCE [LARGE SCALE GENOMIC DNA]</scope>
    <source>
        <strain evidence="4">wild</strain>
    </source>
</reference>
<sequence length="188" mass="22052">MNLEVSVMKENYHTLLQRVIENEQEISALKDKKQQLEHELEISRRSLSCEIESLRNVTIQNEHELNETIHSCATFNETIQDLSQSVSKLNDKFLHLDPAEDTTDCHSGWIRSDDFGTEFWIGGKRQGDVYKWVTSDDKIKDMNYTRWARGSPNVFGSYCVEIDKRFQYKWNDTACVLSQQNICKQYMT</sequence>